<evidence type="ECO:0000313" key="2">
    <source>
        <dbReference type="EMBL" id="KAJ3253357.1"/>
    </source>
</evidence>
<comment type="caution">
    <text evidence="2">The sequence shown here is derived from an EMBL/GenBank/DDBJ whole genome shotgun (WGS) entry which is preliminary data.</text>
</comment>
<evidence type="ECO:0000256" key="1">
    <source>
        <dbReference type="SAM" id="MobiDB-lite"/>
    </source>
</evidence>
<evidence type="ECO:0000313" key="3">
    <source>
        <dbReference type="Proteomes" id="UP001210925"/>
    </source>
</evidence>
<feature type="compositionally biased region" description="Polar residues" evidence="1">
    <location>
        <begin position="45"/>
        <end position="60"/>
    </location>
</feature>
<name>A0AAD5Y5G1_9FUNG</name>
<gene>
    <name evidence="2" type="ORF">HK103_000736</name>
</gene>
<keyword evidence="3" id="KW-1185">Reference proteome</keyword>
<protein>
    <submittedName>
        <fullName evidence="2">Uncharacterized protein</fullName>
    </submittedName>
</protein>
<organism evidence="2 3">
    <name type="scientific">Boothiomyces macroporosus</name>
    <dbReference type="NCBI Taxonomy" id="261099"/>
    <lineage>
        <taxon>Eukaryota</taxon>
        <taxon>Fungi</taxon>
        <taxon>Fungi incertae sedis</taxon>
        <taxon>Chytridiomycota</taxon>
        <taxon>Chytridiomycota incertae sedis</taxon>
        <taxon>Chytridiomycetes</taxon>
        <taxon>Rhizophydiales</taxon>
        <taxon>Terramycetaceae</taxon>
        <taxon>Boothiomyces</taxon>
    </lineage>
</organism>
<reference evidence="2" key="1">
    <citation type="submission" date="2020-05" db="EMBL/GenBank/DDBJ databases">
        <title>Phylogenomic resolution of chytrid fungi.</title>
        <authorList>
            <person name="Stajich J.E."/>
            <person name="Amses K."/>
            <person name="Simmons R."/>
            <person name="Seto K."/>
            <person name="Myers J."/>
            <person name="Bonds A."/>
            <person name="Quandt C.A."/>
            <person name="Barry K."/>
            <person name="Liu P."/>
            <person name="Grigoriev I."/>
            <person name="Longcore J.E."/>
            <person name="James T.Y."/>
        </authorList>
    </citation>
    <scope>NUCLEOTIDE SEQUENCE</scope>
    <source>
        <strain evidence="2">PLAUS21</strain>
    </source>
</reference>
<dbReference type="EMBL" id="JADGKB010000112">
    <property type="protein sequence ID" value="KAJ3253357.1"/>
    <property type="molecule type" value="Genomic_DNA"/>
</dbReference>
<sequence length="147" mass="16390">MINLNHDVPDNIDLLPKVVQLNSFSTDVNQDDAIELADSAKGKPTESNYRVSIDHSTQTDFEPRYSFESNEAFHSQPRDSAQTGHRNSTQSNSRLEVQPFITEIESLIGSIGHRSRTELVTTLYRHSATANPNAGSKEFSIDQVSLD</sequence>
<accession>A0AAD5Y5G1</accession>
<dbReference type="AlphaFoldDB" id="A0AAD5Y5G1"/>
<proteinExistence type="predicted"/>
<dbReference type="Proteomes" id="UP001210925">
    <property type="component" value="Unassembled WGS sequence"/>
</dbReference>
<feature type="compositionally biased region" description="Polar residues" evidence="1">
    <location>
        <begin position="67"/>
        <end position="95"/>
    </location>
</feature>
<feature type="region of interest" description="Disordered" evidence="1">
    <location>
        <begin position="38"/>
        <end position="95"/>
    </location>
</feature>